<evidence type="ECO:0000313" key="2">
    <source>
        <dbReference type="EMBL" id="GBH22357.1"/>
    </source>
</evidence>
<evidence type="ECO:0000256" key="1">
    <source>
        <dbReference type="SAM" id="MobiDB-lite"/>
    </source>
</evidence>
<feature type="region of interest" description="Disordered" evidence="1">
    <location>
        <begin position="23"/>
        <end position="92"/>
    </location>
</feature>
<dbReference type="EMBL" id="BDQB01000232">
    <property type="protein sequence ID" value="GBH22357.1"/>
    <property type="molecule type" value="Genomic_RNA"/>
</dbReference>
<reference evidence="2" key="1">
    <citation type="submission" date="2017-04" db="EMBL/GenBank/DDBJ databases">
        <title>Unveiling RNA virosphere associated with marine microorganisms.</title>
        <authorList>
            <person name="Urayama S."/>
            <person name="Takaki Y."/>
            <person name="Nishi S."/>
            <person name="Yoshida Y."/>
            <person name="Deguchi S."/>
            <person name="Takai K."/>
            <person name="Nunoura T."/>
        </authorList>
    </citation>
    <scope>NUCLEOTIDE SEQUENCE</scope>
</reference>
<feature type="compositionally biased region" description="Basic residues" evidence="1">
    <location>
        <begin position="48"/>
        <end position="65"/>
    </location>
</feature>
<protein>
    <submittedName>
        <fullName evidence="2">Uncharacterized protein</fullName>
    </submittedName>
</protein>
<sequence length="642" mass="73553">MRRQIFTSKKNSNLTSYPIMQVNLSDDTGSNEEVENESSGSGFTRAGAGRKKKGPSYGKKPRIKRGTVGSKRSEVWDSTMSKTPDLRSQRSDNPIKYRFPNLVDKKTGVVTPSLLQRYVNIFPTGVDFSLVRDYWFNNEYIGKLEMMAICYNGSRSRVSADYIGNYFRGVLDNVAIYVSLSAIRLLDERRTKGEFDSDEKFKASIGVLSDYFVPNSAQFRNELSLLKQTIEKFYLPPDLLQLAEETYSPKFSKFAGVRTVELMSIVYPAHPSLLSYTKNQAQFDVEKYTNENKEMVSLFIDAFFWDEIKSEDNSLSIPRKPKDRILNFIRHTRTCLEVNVINEDGEYFGLHAIMNTVLPEYSLQNKLKDNYNVVDIKEGGRFARINNSQTDICKPYYFQDEVKTIYAAFAEERTKTELFGSINFGVSPIPDMEEASTYTDNGSNGRSTQGSMYDLTYDQFGAYHSTRGDYTKLDGMEILKNQFGFVSRKVPEDIDEEQNLFDKNVIQPGLMVKIPDRNGGTWLYTIETDYTNTLKNIVNMKPEEHRWYNAIEQPKYSSLRIEKGTNIIGSRLINADGSKIEGVEVEPSTINDSEMVACYFDLNCVKRELGELIKSVWRSKTLVERVIEFPNGPTDRFIENVR</sequence>
<dbReference type="AlphaFoldDB" id="A0A2V0RB71"/>
<proteinExistence type="predicted"/>
<name>A0A2V0RB71_9ZZZZ</name>
<organism evidence="2">
    <name type="scientific">viral metagenome</name>
    <dbReference type="NCBI Taxonomy" id="1070528"/>
    <lineage>
        <taxon>unclassified sequences</taxon>
        <taxon>metagenomes</taxon>
        <taxon>organismal metagenomes</taxon>
    </lineage>
</organism>
<accession>A0A2V0RB71</accession>
<comment type="caution">
    <text evidence="2">The sequence shown here is derived from an EMBL/GenBank/DDBJ whole genome shotgun (WGS) entry which is preliminary data.</text>
</comment>